<feature type="domain" description="SnoaL-like" evidence="1">
    <location>
        <begin position="11"/>
        <end position="110"/>
    </location>
</feature>
<dbReference type="Gene3D" id="3.10.450.50">
    <property type="match status" value="1"/>
</dbReference>
<dbReference type="RefSeq" id="WP_099621081.1">
    <property type="nucleotide sequence ID" value="NZ_CP024201.1"/>
</dbReference>
<keyword evidence="2" id="KW-0413">Isomerase</keyword>
<proteinExistence type="predicted"/>
<dbReference type="Pfam" id="PF12680">
    <property type="entry name" value="SnoaL_2"/>
    <property type="match status" value="1"/>
</dbReference>
<evidence type="ECO:0000313" key="2">
    <source>
        <dbReference type="EMBL" id="ATQ41824.1"/>
    </source>
</evidence>
<organism evidence="2 3">
    <name type="scientific">Caulobacter mirabilis</name>
    <dbReference type="NCBI Taxonomy" id="69666"/>
    <lineage>
        <taxon>Bacteria</taxon>
        <taxon>Pseudomonadati</taxon>
        <taxon>Pseudomonadota</taxon>
        <taxon>Alphaproteobacteria</taxon>
        <taxon>Caulobacterales</taxon>
        <taxon>Caulobacteraceae</taxon>
        <taxon>Caulobacter</taxon>
    </lineage>
</organism>
<keyword evidence="3" id="KW-1185">Reference proteome</keyword>
<sequence>MEAAEIESLAKRFFDAIEQGDVATVTACYDEKVVIWHNFDMLEQGREDNLKVLTGMIERCPTRVYGERKVAVFAGGFVQQHVLTATRKDGKVVSLPAACICQVSDGRIVRLDEYLDTAQVAAFRT</sequence>
<name>A0A2D2AUY5_9CAUL</name>
<gene>
    <name evidence="2" type="ORF">CSW64_05055</name>
</gene>
<dbReference type="SUPFAM" id="SSF54427">
    <property type="entry name" value="NTF2-like"/>
    <property type="match status" value="1"/>
</dbReference>
<dbReference type="OrthoDB" id="7207122at2"/>
<accession>A0A2D2AUY5</accession>
<dbReference type="AlphaFoldDB" id="A0A2D2AUY5"/>
<dbReference type="GO" id="GO:0016853">
    <property type="term" value="F:isomerase activity"/>
    <property type="evidence" value="ECO:0007669"/>
    <property type="project" value="UniProtKB-KW"/>
</dbReference>
<reference evidence="2 3" key="1">
    <citation type="submission" date="2017-10" db="EMBL/GenBank/DDBJ databases">
        <title>Genome sequence of Caulobacter mirabilis FWC38.</title>
        <authorList>
            <person name="Fiebig A."/>
            <person name="Crosson S."/>
        </authorList>
    </citation>
    <scope>NUCLEOTIDE SEQUENCE [LARGE SCALE GENOMIC DNA]</scope>
    <source>
        <strain evidence="2 3">FWC 38</strain>
    </source>
</reference>
<dbReference type="EMBL" id="CP024201">
    <property type="protein sequence ID" value="ATQ41824.1"/>
    <property type="molecule type" value="Genomic_DNA"/>
</dbReference>
<dbReference type="Proteomes" id="UP000228945">
    <property type="component" value="Chromosome"/>
</dbReference>
<evidence type="ECO:0000259" key="1">
    <source>
        <dbReference type="Pfam" id="PF12680"/>
    </source>
</evidence>
<dbReference type="KEGG" id="cmb:CSW64_05055"/>
<protein>
    <submittedName>
        <fullName evidence="2">Ketosteroid isomerase</fullName>
    </submittedName>
</protein>
<evidence type="ECO:0000313" key="3">
    <source>
        <dbReference type="Proteomes" id="UP000228945"/>
    </source>
</evidence>
<dbReference type="InterPro" id="IPR032710">
    <property type="entry name" value="NTF2-like_dom_sf"/>
</dbReference>
<dbReference type="InterPro" id="IPR037401">
    <property type="entry name" value="SnoaL-like"/>
</dbReference>